<dbReference type="InterPro" id="IPR036390">
    <property type="entry name" value="WH_DNA-bd_sf"/>
</dbReference>
<dbReference type="PANTHER" id="PTHR30346:SF9">
    <property type="entry name" value="LYSR FAMILY TRANSCRIPTIONAL REGULATOR"/>
    <property type="match status" value="1"/>
</dbReference>
<accession>A0A369L7U8</accession>
<name>A0A369L7U8_9ACTN</name>
<dbReference type="GO" id="GO:0032993">
    <property type="term" value="C:protein-DNA complex"/>
    <property type="evidence" value="ECO:0007669"/>
    <property type="project" value="TreeGrafter"/>
</dbReference>
<dbReference type="GO" id="GO:0003700">
    <property type="term" value="F:DNA-binding transcription factor activity"/>
    <property type="evidence" value="ECO:0007669"/>
    <property type="project" value="InterPro"/>
</dbReference>
<keyword evidence="4" id="KW-0804">Transcription</keyword>
<protein>
    <submittedName>
        <fullName evidence="6">LysR family transcriptional regulator</fullName>
    </submittedName>
</protein>
<evidence type="ECO:0000256" key="3">
    <source>
        <dbReference type="ARBA" id="ARBA00023125"/>
    </source>
</evidence>
<dbReference type="Proteomes" id="UP000253792">
    <property type="component" value="Unassembled WGS sequence"/>
</dbReference>
<dbReference type="GO" id="GO:0003677">
    <property type="term" value="F:DNA binding"/>
    <property type="evidence" value="ECO:0007669"/>
    <property type="project" value="UniProtKB-KW"/>
</dbReference>
<dbReference type="Gene3D" id="3.40.190.290">
    <property type="match status" value="1"/>
</dbReference>
<dbReference type="PROSITE" id="PS50931">
    <property type="entry name" value="HTH_LYSR"/>
    <property type="match status" value="1"/>
</dbReference>
<dbReference type="STRING" id="1034345.GCA_000236865_00291"/>
<dbReference type="InterPro" id="IPR036388">
    <property type="entry name" value="WH-like_DNA-bd_sf"/>
</dbReference>
<dbReference type="RefSeq" id="WP_114621273.1">
    <property type="nucleotide sequence ID" value="NZ_PPTP01000017.1"/>
</dbReference>
<evidence type="ECO:0000313" key="6">
    <source>
        <dbReference type="EMBL" id="RDB54276.1"/>
    </source>
</evidence>
<comment type="caution">
    <text evidence="6">The sequence shown here is derived from an EMBL/GenBank/DDBJ whole genome shotgun (WGS) entry which is preliminary data.</text>
</comment>
<evidence type="ECO:0000256" key="4">
    <source>
        <dbReference type="ARBA" id="ARBA00023163"/>
    </source>
</evidence>
<reference evidence="6 7" key="1">
    <citation type="journal article" date="2018" name="Elife">
        <title>Discovery and characterization of a prevalent human gut bacterial enzyme sufficient for the inactivation of a family of plant toxins.</title>
        <authorList>
            <person name="Koppel N."/>
            <person name="Bisanz J.E."/>
            <person name="Pandelia M.E."/>
            <person name="Turnbaugh P.J."/>
            <person name="Balskus E.P."/>
        </authorList>
    </citation>
    <scope>NUCLEOTIDE SEQUENCE [LARGE SCALE GENOMIC DNA]</scope>
    <source>
        <strain evidence="7">anaerobia AP69FAA</strain>
    </source>
</reference>
<evidence type="ECO:0000256" key="2">
    <source>
        <dbReference type="ARBA" id="ARBA00023015"/>
    </source>
</evidence>
<sequence length="304" mass="34372">MNLSQLYYFSKLSELEHFSKAAKELYITQPSLSHAIKSLETELGVQLFEREGRRMRLTPFGKEFAIYVKRGLREIDKGVELAQEFNGKLGGTVNVGAVLTVQGDYLPPLFHDFSENYGQEVKLNMFQGFSIPLVEGLENDKYDVVFAAAGERKPNLCYEHVLSHELVAVVNKNNPLAQRDSIGIPELSGYNVHTYRLGTPIGEEVNDFLAEYNLSAKHDCEDEVSLGGIISAMPNDIALATLTICLKAFDHLRFLRIEEVPQDFHPIYLIYKRDAYRSCAAERFIQFSQDWVAPKDAIPSTENL</sequence>
<dbReference type="Pfam" id="PF00126">
    <property type="entry name" value="HTH_1"/>
    <property type="match status" value="1"/>
</dbReference>
<dbReference type="PANTHER" id="PTHR30346">
    <property type="entry name" value="TRANSCRIPTIONAL DUAL REGULATOR HCAR-RELATED"/>
    <property type="match status" value="1"/>
</dbReference>
<keyword evidence="2" id="KW-0805">Transcription regulation</keyword>
<dbReference type="InterPro" id="IPR005119">
    <property type="entry name" value="LysR_subst-bd"/>
</dbReference>
<keyword evidence="7" id="KW-1185">Reference proteome</keyword>
<organism evidence="6 7">
    <name type="scientific">Senegalimassilia anaerobia</name>
    <dbReference type="NCBI Taxonomy" id="1473216"/>
    <lineage>
        <taxon>Bacteria</taxon>
        <taxon>Bacillati</taxon>
        <taxon>Actinomycetota</taxon>
        <taxon>Coriobacteriia</taxon>
        <taxon>Coriobacteriales</taxon>
        <taxon>Coriobacteriaceae</taxon>
        <taxon>Senegalimassilia</taxon>
    </lineage>
</organism>
<dbReference type="PRINTS" id="PR00039">
    <property type="entry name" value="HTHLYSR"/>
</dbReference>
<evidence type="ECO:0000313" key="7">
    <source>
        <dbReference type="Proteomes" id="UP000253792"/>
    </source>
</evidence>
<keyword evidence="3" id="KW-0238">DNA-binding</keyword>
<comment type="similarity">
    <text evidence="1">Belongs to the LysR transcriptional regulatory family.</text>
</comment>
<dbReference type="EMBL" id="PPTP01000017">
    <property type="protein sequence ID" value="RDB54276.1"/>
    <property type="molecule type" value="Genomic_DNA"/>
</dbReference>
<dbReference type="OrthoDB" id="3183195at2"/>
<dbReference type="Pfam" id="PF03466">
    <property type="entry name" value="LysR_substrate"/>
    <property type="match status" value="1"/>
</dbReference>
<dbReference type="SUPFAM" id="SSF53850">
    <property type="entry name" value="Periplasmic binding protein-like II"/>
    <property type="match status" value="1"/>
</dbReference>
<proteinExistence type="inferred from homology"/>
<dbReference type="AlphaFoldDB" id="A0A369L7U8"/>
<dbReference type="SUPFAM" id="SSF46785">
    <property type="entry name" value="Winged helix' DNA-binding domain"/>
    <property type="match status" value="1"/>
</dbReference>
<feature type="domain" description="HTH lysR-type" evidence="5">
    <location>
        <begin position="1"/>
        <end position="58"/>
    </location>
</feature>
<dbReference type="FunFam" id="1.10.10.10:FF:000001">
    <property type="entry name" value="LysR family transcriptional regulator"/>
    <property type="match status" value="1"/>
</dbReference>
<gene>
    <name evidence="6" type="ORF">C1880_09615</name>
</gene>
<dbReference type="Gene3D" id="1.10.10.10">
    <property type="entry name" value="Winged helix-like DNA-binding domain superfamily/Winged helix DNA-binding domain"/>
    <property type="match status" value="1"/>
</dbReference>
<evidence type="ECO:0000259" key="5">
    <source>
        <dbReference type="PROSITE" id="PS50931"/>
    </source>
</evidence>
<evidence type="ECO:0000256" key="1">
    <source>
        <dbReference type="ARBA" id="ARBA00009437"/>
    </source>
</evidence>
<dbReference type="InterPro" id="IPR000847">
    <property type="entry name" value="LysR_HTH_N"/>
</dbReference>